<dbReference type="EMBL" id="JSZA02000023">
    <property type="protein sequence ID" value="TGO03358.1"/>
    <property type="molecule type" value="Genomic_DNA"/>
</dbReference>
<protein>
    <recommendedName>
        <fullName evidence="6">Peptidase M20</fullName>
    </recommendedName>
</protein>
<evidence type="ECO:0000256" key="1">
    <source>
        <dbReference type="ARBA" id="ARBA00022670"/>
    </source>
</evidence>
<comment type="caution">
    <text evidence="4">The sequence shown here is derived from an EMBL/GenBank/DDBJ whole genome shotgun (WGS) entry which is preliminary data.</text>
</comment>
<dbReference type="PANTHER" id="PTHR43270">
    <property type="entry name" value="BETA-ALA-HIS DIPEPTIDASE"/>
    <property type="match status" value="1"/>
</dbReference>
<evidence type="ECO:0008006" key="6">
    <source>
        <dbReference type="Google" id="ProtNLM"/>
    </source>
</evidence>
<keyword evidence="3" id="KW-0378">Hydrolase</keyword>
<reference evidence="4 5" key="1">
    <citation type="journal article" date="2016" name="Front. Microbiol.">
        <title>Single-Cell (Meta-)Genomics of a Dimorphic Candidatus Thiomargarita nelsonii Reveals Genomic Plasticity.</title>
        <authorList>
            <person name="Flood B.E."/>
            <person name="Fliss P."/>
            <person name="Jones D.S."/>
            <person name="Dick G.J."/>
            <person name="Jain S."/>
            <person name="Kaster A.K."/>
            <person name="Winkel M."/>
            <person name="Mussmann M."/>
            <person name="Bailey J."/>
        </authorList>
    </citation>
    <scope>NUCLEOTIDE SEQUENCE [LARGE SCALE GENOMIC DNA]</scope>
    <source>
        <strain evidence="4">Hydrate Ridge</strain>
    </source>
</reference>
<organism evidence="4 5">
    <name type="scientific">Candidatus Thiomargarita nelsonii</name>
    <dbReference type="NCBI Taxonomy" id="1003181"/>
    <lineage>
        <taxon>Bacteria</taxon>
        <taxon>Pseudomonadati</taxon>
        <taxon>Pseudomonadota</taxon>
        <taxon>Gammaproteobacteria</taxon>
        <taxon>Thiotrichales</taxon>
        <taxon>Thiotrichaceae</taxon>
        <taxon>Thiomargarita</taxon>
    </lineage>
</organism>
<sequence>MSFKISMFSGSTDLDEALTLLAQTAMGLPRDCKTLTLEQAHEYYCSEAGYNQLLQTAKRFQINPLLKLQQLDRLFRDELLSRKALRTHAARNVYNSGKVALWQALWTPFKDKLLPNQALLQAMADFIALNTVQSGVNWLVQQLESMGFAIKHLTNNKHSPILFAHRAAMGMQGHVVLYGHYDTVKPQSERWDTDPLQLTVKSNRLYGCGIGDNKGPLAVRLQTIANLDKTPALTWIIQGEEEIGSPFAHQQFPSLLQGLNATLWLEETGYQDDDGTQRVLARVIGNEGNLPPDRFLWTLIESLAQDAALWNVGYRVESRSLNKDFFENGCPFNKQLPTGARYLAIGINDPRSGIHKPNESIPAWTIRLHQRQLVTVFDWVNRIAPGE</sequence>
<accession>A0A4E0QRZ0</accession>
<dbReference type="AlphaFoldDB" id="A0A4E0QRZ0"/>
<keyword evidence="5" id="KW-1185">Reference proteome</keyword>
<dbReference type="PANTHER" id="PTHR43270:SF8">
    <property type="entry name" value="DI- AND TRIPEPTIDASE DUG2-RELATED"/>
    <property type="match status" value="1"/>
</dbReference>
<gene>
    <name evidence="4" type="ORF">PN36_08180</name>
</gene>
<keyword evidence="1" id="KW-0645">Protease</keyword>
<proteinExistence type="predicted"/>
<dbReference type="GO" id="GO:0046872">
    <property type="term" value="F:metal ion binding"/>
    <property type="evidence" value="ECO:0007669"/>
    <property type="project" value="UniProtKB-KW"/>
</dbReference>
<evidence type="ECO:0000313" key="5">
    <source>
        <dbReference type="Proteomes" id="UP000030428"/>
    </source>
</evidence>
<dbReference type="Gene3D" id="3.40.630.10">
    <property type="entry name" value="Zn peptidases"/>
    <property type="match status" value="1"/>
</dbReference>
<dbReference type="Proteomes" id="UP000030428">
    <property type="component" value="Unassembled WGS sequence"/>
</dbReference>
<keyword evidence="2" id="KW-0479">Metal-binding</keyword>
<name>A0A4E0QRZ0_9GAMM</name>
<evidence type="ECO:0000256" key="2">
    <source>
        <dbReference type="ARBA" id="ARBA00022723"/>
    </source>
</evidence>
<dbReference type="GO" id="GO:0006508">
    <property type="term" value="P:proteolysis"/>
    <property type="evidence" value="ECO:0007669"/>
    <property type="project" value="UniProtKB-KW"/>
</dbReference>
<dbReference type="Pfam" id="PF01546">
    <property type="entry name" value="Peptidase_M20"/>
    <property type="match status" value="1"/>
</dbReference>
<dbReference type="SUPFAM" id="SSF53187">
    <property type="entry name" value="Zn-dependent exopeptidases"/>
    <property type="match status" value="1"/>
</dbReference>
<evidence type="ECO:0000313" key="4">
    <source>
        <dbReference type="EMBL" id="TGO03358.1"/>
    </source>
</evidence>
<dbReference type="InterPro" id="IPR002933">
    <property type="entry name" value="Peptidase_M20"/>
</dbReference>
<dbReference type="GO" id="GO:0008233">
    <property type="term" value="F:peptidase activity"/>
    <property type="evidence" value="ECO:0007669"/>
    <property type="project" value="UniProtKB-KW"/>
</dbReference>
<evidence type="ECO:0000256" key="3">
    <source>
        <dbReference type="ARBA" id="ARBA00022801"/>
    </source>
</evidence>
<dbReference type="InterPro" id="IPR051458">
    <property type="entry name" value="Cyt/Met_Dipeptidase"/>
</dbReference>